<evidence type="ECO:0000313" key="1">
    <source>
        <dbReference type="EMBL" id="VDO52725.1"/>
    </source>
</evidence>
<evidence type="ECO:0000313" key="2">
    <source>
        <dbReference type="Proteomes" id="UP000268014"/>
    </source>
</evidence>
<dbReference type="Proteomes" id="UP000268014">
    <property type="component" value="Unassembled WGS sequence"/>
</dbReference>
<gene>
    <name evidence="1" type="ORF">HPLM_LOCUS14417</name>
</gene>
<sequence>MELEVQSKYQLHSIEEESDAIDDACRGTVQGVYMQSNLDQERNFVIPRSISEQVGTVHEYYMFKRESFSFVHIFYQITMLSFVQPYTQQLTYAATTWNK</sequence>
<dbReference type="AlphaFoldDB" id="A0A0N4WSC0"/>
<proteinExistence type="predicted"/>
<name>A0A0N4WSC0_HAEPC</name>
<evidence type="ECO:0000313" key="3">
    <source>
        <dbReference type="WBParaSite" id="HPLM_0001442501-mRNA-1"/>
    </source>
</evidence>
<reference evidence="3" key="1">
    <citation type="submission" date="2017-02" db="UniProtKB">
        <authorList>
            <consortium name="WormBaseParasite"/>
        </authorList>
    </citation>
    <scope>IDENTIFICATION</scope>
</reference>
<reference evidence="1 2" key="2">
    <citation type="submission" date="2018-11" db="EMBL/GenBank/DDBJ databases">
        <authorList>
            <consortium name="Pathogen Informatics"/>
        </authorList>
    </citation>
    <scope>NUCLEOTIDE SEQUENCE [LARGE SCALE GENOMIC DNA]</scope>
    <source>
        <strain evidence="1 2">MHpl1</strain>
    </source>
</reference>
<accession>A0A0N4WSC0</accession>
<organism evidence="3">
    <name type="scientific">Haemonchus placei</name>
    <name type="common">Barber's pole worm</name>
    <dbReference type="NCBI Taxonomy" id="6290"/>
    <lineage>
        <taxon>Eukaryota</taxon>
        <taxon>Metazoa</taxon>
        <taxon>Ecdysozoa</taxon>
        <taxon>Nematoda</taxon>
        <taxon>Chromadorea</taxon>
        <taxon>Rhabditida</taxon>
        <taxon>Rhabditina</taxon>
        <taxon>Rhabditomorpha</taxon>
        <taxon>Strongyloidea</taxon>
        <taxon>Trichostrongylidae</taxon>
        <taxon>Haemonchus</taxon>
    </lineage>
</organism>
<dbReference type="OrthoDB" id="5825563at2759"/>
<protein>
    <submittedName>
        <fullName evidence="3">Helitron helicase</fullName>
    </submittedName>
</protein>
<keyword evidence="2" id="KW-1185">Reference proteome</keyword>
<dbReference type="EMBL" id="UZAF01018560">
    <property type="protein sequence ID" value="VDO52725.1"/>
    <property type="molecule type" value="Genomic_DNA"/>
</dbReference>
<dbReference type="WBParaSite" id="HPLM_0001442501-mRNA-1">
    <property type="protein sequence ID" value="HPLM_0001442501-mRNA-1"/>
    <property type="gene ID" value="HPLM_0001442501"/>
</dbReference>